<dbReference type="STRING" id="59922.P9303_21731"/>
<comment type="similarity">
    <text evidence="1">Belongs to the helicase family. RecQ subfamily.</text>
</comment>
<dbReference type="GO" id="GO:0043138">
    <property type="term" value="F:3'-5' DNA helicase activity"/>
    <property type="evidence" value="ECO:0007669"/>
    <property type="project" value="UniProtKB-EC"/>
</dbReference>
<dbReference type="InterPro" id="IPR027417">
    <property type="entry name" value="P-loop_NTPase"/>
</dbReference>
<dbReference type="InterPro" id="IPR011545">
    <property type="entry name" value="DEAD/DEAH_box_helicase_dom"/>
</dbReference>
<gene>
    <name evidence="12" type="primary">recQ</name>
    <name evidence="12" type="ordered locus">P9303_21731</name>
</gene>
<dbReference type="InterPro" id="IPR014001">
    <property type="entry name" value="Helicase_ATP-bd"/>
</dbReference>
<dbReference type="InterPro" id="IPR004589">
    <property type="entry name" value="DNA_helicase_ATP-dep_RecQ"/>
</dbReference>
<organism evidence="12 13">
    <name type="scientific">Prochlorococcus marinus (strain MIT 9303)</name>
    <dbReference type="NCBI Taxonomy" id="59922"/>
    <lineage>
        <taxon>Bacteria</taxon>
        <taxon>Bacillati</taxon>
        <taxon>Cyanobacteriota</taxon>
        <taxon>Cyanophyceae</taxon>
        <taxon>Synechococcales</taxon>
        <taxon>Prochlorococcaceae</taxon>
        <taxon>Prochlorococcus</taxon>
    </lineage>
</organism>
<dbReference type="CDD" id="cd17920">
    <property type="entry name" value="DEXHc_RecQ"/>
    <property type="match status" value="1"/>
</dbReference>
<dbReference type="KEGG" id="pmf:P9303_21731"/>
<evidence type="ECO:0000256" key="1">
    <source>
        <dbReference type="ARBA" id="ARBA00005446"/>
    </source>
</evidence>
<proteinExistence type="inferred from homology"/>
<dbReference type="GO" id="GO:0005524">
    <property type="term" value="F:ATP binding"/>
    <property type="evidence" value="ECO:0007669"/>
    <property type="project" value="UniProtKB-KW"/>
</dbReference>
<dbReference type="NCBIfam" id="TIGR00614">
    <property type="entry name" value="recQ_fam"/>
    <property type="match status" value="1"/>
</dbReference>
<dbReference type="Proteomes" id="UP000002274">
    <property type="component" value="Chromosome"/>
</dbReference>
<evidence type="ECO:0000313" key="13">
    <source>
        <dbReference type="Proteomes" id="UP000002274"/>
    </source>
</evidence>
<dbReference type="RefSeq" id="WP_011826782.1">
    <property type="nucleotide sequence ID" value="NC_008820.1"/>
</dbReference>
<evidence type="ECO:0000256" key="9">
    <source>
        <dbReference type="ARBA" id="ARBA00034808"/>
    </source>
</evidence>
<dbReference type="GO" id="GO:0009378">
    <property type="term" value="F:four-way junction helicase activity"/>
    <property type="evidence" value="ECO:0007669"/>
    <property type="project" value="TreeGrafter"/>
</dbReference>
<dbReference type="GO" id="GO:0003677">
    <property type="term" value="F:DNA binding"/>
    <property type="evidence" value="ECO:0007669"/>
    <property type="project" value="UniProtKB-KW"/>
</dbReference>
<protein>
    <recommendedName>
        <fullName evidence="9">DNA 3'-5' helicase</fullName>
        <ecNumber evidence="9">5.6.2.4</ecNumber>
    </recommendedName>
</protein>
<evidence type="ECO:0000259" key="10">
    <source>
        <dbReference type="PROSITE" id="PS51192"/>
    </source>
</evidence>
<dbReference type="PROSITE" id="PS51194">
    <property type="entry name" value="HELICASE_CTER"/>
    <property type="match status" value="1"/>
</dbReference>
<dbReference type="InterPro" id="IPR001650">
    <property type="entry name" value="Helicase_C-like"/>
</dbReference>
<dbReference type="Pfam" id="PF00270">
    <property type="entry name" value="DEAD"/>
    <property type="match status" value="1"/>
</dbReference>
<evidence type="ECO:0000313" key="12">
    <source>
        <dbReference type="EMBL" id="ABM78908.1"/>
    </source>
</evidence>
<keyword evidence="3" id="KW-0378">Hydrolase</keyword>
<evidence type="ECO:0000256" key="7">
    <source>
        <dbReference type="ARBA" id="ARBA00023235"/>
    </source>
</evidence>
<feature type="domain" description="Helicase ATP-binding" evidence="10">
    <location>
        <begin position="25"/>
        <end position="197"/>
    </location>
</feature>
<reference evidence="12 13" key="1">
    <citation type="journal article" date="2007" name="PLoS Genet.">
        <title>Patterns and implications of gene gain and loss in the evolution of Prochlorococcus.</title>
        <authorList>
            <person name="Kettler G.C."/>
            <person name="Martiny A.C."/>
            <person name="Huang K."/>
            <person name="Zucker J."/>
            <person name="Coleman M.L."/>
            <person name="Rodrigue S."/>
            <person name="Chen F."/>
            <person name="Lapidus A."/>
            <person name="Ferriera S."/>
            <person name="Johnson J."/>
            <person name="Steglich C."/>
            <person name="Church G.M."/>
            <person name="Richardson P."/>
            <person name="Chisholm S.W."/>
        </authorList>
    </citation>
    <scope>NUCLEOTIDE SEQUENCE [LARGE SCALE GENOMIC DNA]</scope>
    <source>
        <strain evidence="12 13">MIT 9303</strain>
    </source>
</reference>
<dbReference type="BioCyc" id="PMAR59922:G1G80-1900-MONOMER"/>
<dbReference type="HOGENOM" id="CLU_001103_9_7_3"/>
<feature type="domain" description="Helicase C-terminal" evidence="11">
    <location>
        <begin position="219"/>
        <end position="388"/>
    </location>
</feature>
<dbReference type="Gene3D" id="3.40.50.300">
    <property type="entry name" value="P-loop containing nucleotide triphosphate hydrolases"/>
    <property type="match status" value="2"/>
</dbReference>
<evidence type="ECO:0000256" key="8">
    <source>
        <dbReference type="ARBA" id="ARBA00034617"/>
    </source>
</evidence>
<dbReference type="FunFam" id="3.40.50.300:FF:001389">
    <property type="entry name" value="ATP-dependent DNA helicase RecQ"/>
    <property type="match status" value="1"/>
</dbReference>
<dbReference type="Pfam" id="PF00271">
    <property type="entry name" value="Helicase_C"/>
    <property type="match status" value="1"/>
</dbReference>
<dbReference type="PANTHER" id="PTHR13710:SF105">
    <property type="entry name" value="ATP-DEPENDENT DNA HELICASE Q1"/>
    <property type="match status" value="1"/>
</dbReference>
<keyword evidence="2" id="KW-0547">Nucleotide-binding</keyword>
<keyword evidence="6" id="KW-0238">DNA-binding</keyword>
<evidence type="ECO:0000256" key="6">
    <source>
        <dbReference type="ARBA" id="ARBA00023125"/>
    </source>
</evidence>
<dbReference type="SMART" id="SM00487">
    <property type="entry name" value="DEXDc"/>
    <property type="match status" value="1"/>
</dbReference>
<dbReference type="EC" id="5.6.2.4" evidence="9"/>
<dbReference type="SUPFAM" id="SSF52540">
    <property type="entry name" value="P-loop containing nucleoside triphosphate hydrolases"/>
    <property type="match status" value="1"/>
</dbReference>
<dbReference type="GO" id="GO:0006281">
    <property type="term" value="P:DNA repair"/>
    <property type="evidence" value="ECO:0007669"/>
    <property type="project" value="TreeGrafter"/>
</dbReference>
<evidence type="ECO:0000256" key="5">
    <source>
        <dbReference type="ARBA" id="ARBA00022840"/>
    </source>
</evidence>
<evidence type="ECO:0000259" key="11">
    <source>
        <dbReference type="PROSITE" id="PS51194"/>
    </source>
</evidence>
<dbReference type="GO" id="GO:0016787">
    <property type="term" value="F:hydrolase activity"/>
    <property type="evidence" value="ECO:0007669"/>
    <property type="project" value="UniProtKB-KW"/>
</dbReference>
<dbReference type="PROSITE" id="PS51192">
    <property type="entry name" value="HELICASE_ATP_BIND_1"/>
    <property type="match status" value="1"/>
</dbReference>
<dbReference type="AlphaFoldDB" id="A2CBP8"/>
<keyword evidence="5" id="KW-0067">ATP-binding</keyword>
<accession>A2CBP8</accession>
<evidence type="ECO:0000256" key="2">
    <source>
        <dbReference type="ARBA" id="ARBA00022741"/>
    </source>
</evidence>
<comment type="catalytic activity">
    <reaction evidence="8">
        <text>Couples ATP hydrolysis with the unwinding of duplex DNA by translocating in the 3'-5' direction.</text>
        <dbReference type="EC" id="5.6.2.4"/>
    </reaction>
</comment>
<dbReference type="GO" id="GO:0006310">
    <property type="term" value="P:DNA recombination"/>
    <property type="evidence" value="ECO:0007669"/>
    <property type="project" value="InterPro"/>
</dbReference>
<dbReference type="PANTHER" id="PTHR13710">
    <property type="entry name" value="DNA HELICASE RECQ FAMILY MEMBER"/>
    <property type="match status" value="1"/>
</dbReference>
<dbReference type="GO" id="GO:0030894">
    <property type="term" value="C:replisome"/>
    <property type="evidence" value="ECO:0007669"/>
    <property type="project" value="TreeGrafter"/>
</dbReference>
<dbReference type="GO" id="GO:0043590">
    <property type="term" value="C:bacterial nucleoid"/>
    <property type="evidence" value="ECO:0007669"/>
    <property type="project" value="TreeGrafter"/>
</dbReference>
<name>A2CBP8_PROM3</name>
<dbReference type="SMART" id="SM00490">
    <property type="entry name" value="HELICc"/>
    <property type="match status" value="1"/>
</dbReference>
<evidence type="ECO:0000256" key="3">
    <source>
        <dbReference type="ARBA" id="ARBA00022801"/>
    </source>
</evidence>
<keyword evidence="7" id="KW-0413">Isomerase</keyword>
<evidence type="ECO:0000256" key="4">
    <source>
        <dbReference type="ARBA" id="ARBA00022806"/>
    </source>
</evidence>
<keyword evidence="4 12" id="KW-0347">Helicase</keyword>
<sequence length="497" mass="55418">MDPLIEALHHHYGWDGFRPGQRPVVEAILAGQDVLAVLPTGGGKSLCYQLPALLRDGLVVVISPLVALMEDQVMQLQRRGISAACLHAGLDPSRRRDALVRLREERLRLLYLAPERLQGEATRQLIEDTAAQGKLVALAVDEAHCISAWGHDFRPDYRRLGQVRRLCPGVPVVALSATAAPRVRADIIRLLALRRPLVQVCSARRNNLHYAMRRRSRDPLPDVLEALGKSRGASLIYARTRRSVEQWAERLQAADVAATPYHAGLDPEVRQQALADFLDQEKPVLVATVAFGMGVDRSDVGLVLHLNLPATPEGYLQESGRAGRDGLPADCLVLFSPGDRTSLGWAMHASARRCADESATQEIQMRLELAQQQLRRIEAVAEGEFCLEQGLLLAVGELVPPCGRCDRCQQTARRRDWSEQAFAVLEVLEDSKGMNLRSLSESLSSTTGRKQERWGWLARRLVQEELITESNDGVQRLYLRESGRRFLRQPWPLHYAA</sequence>
<dbReference type="EMBL" id="CP000554">
    <property type="protein sequence ID" value="ABM78908.1"/>
    <property type="molecule type" value="Genomic_DNA"/>
</dbReference>
<dbReference type="GO" id="GO:0005737">
    <property type="term" value="C:cytoplasm"/>
    <property type="evidence" value="ECO:0007669"/>
    <property type="project" value="TreeGrafter"/>
</dbReference>